<dbReference type="PROSITE" id="PS51257">
    <property type="entry name" value="PROKAR_LIPOPROTEIN"/>
    <property type="match status" value="1"/>
</dbReference>
<name>A0A3M8DP06_9BACL</name>
<comment type="caution">
    <text evidence="3">The sequence shown here is derived from an EMBL/GenBank/DDBJ whole genome shotgun (WGS) entry which is preliminary data.</text>
</comment>
<feature type="compositionally biased region" description="Gly residues" evidence="1">
    <location>
        <begin position="250"/>
        <end position="260"/>
    </location>
</feature>
<evidence type="ECO:0000256" key="1">
    <source>
        <dbReference type="SAM" id="MobiDB-lite"/>
    </source>
</evidence>
<feature type="chain" id="PRO_5039297029" evidence="2">
    <location>
        <begin position="26"/>
        <end position="273"/>
    </location>
</feature>
<accession>A0A3M8DP06</accession>
<gene>
    <name evidence="3" type="ORF">EDM56_11930</name>
</gene>
<organism evidence="3 4">
    <name type="scientific">Brevibacillus fluminis</name>
    <dbReference type="NCBI Taxonomy" id="511487"/>
    <lineage>
        <taxon>Bacteria</taxon>
        <taxon>Bacillati</taxon>
        <taxon>Bacillota</taxon>
        <taxon>Bacilli</taxon>
        <taxon>Bacillales</taxon>
        <taxon>Paenibacillaceae</taxon>
        <taxon>Brevibacillus</taxon>
    </lineage>
</organism>
<feature type="signal peptide" evidence="2">
    <location>
        <begin position="1"/>
        <end position="25"/>
    </location>
</feature>
<feature type="region of interest" description="Disordered" evidence="1">
    <location>
        <begin position="219"/>
        <end position="273"/>
    </location>
</feature>
<dbReference type="EMBL" id="RHHQ01000008">
    <property type="protein sequence ID" value="RNB89860.1"/>
    <property type="molecule type" value="Genomic_DNA"/>
</dbReference>
<dbReference type="Proteomes" id="UP000271031">
    <property type="component" value="Unassembled WGS sequence"/>
</dbReference>
<feature type="compositionally biased region" description="Polar residues" evidence="1">
    <location>
        <begin position="262"/>
        <end position="273"/>
    </location>
</feature>
<feature type="region of interest" description="Disordered" evidence="1">
    <location>
        <begin position="31"/>
        <end position="54"/>
    </location>
</feature>
<proteinExistence type="predicted"/>
<keyword evidence="4" id="KW-1185">Reference proteome</keyword>
<protein>
    <submittedName>
        <fullName evidence="3">Uncharacterized protein</fullName>
    </submittedName>
</protein>
<keyword evidence="2" id="KW-0732">Signal</keyword>
<dbReference type="RefSeq" id="WP_122918114.1">
    <property type="nucleotide sequence ID" value="NZ_RHHQ01000008.1"/>
</dbReference>
<evidence type="ECO:0000256" key="2">
    <source>
        <dbReference type="SAM" id="SignalP"/>
    </source>
</evidence>
<reference evidence="3 4" key="1">
    <citation type="submission" date="2018-10" db="EMBL/GenBank/DDBJ databases">
        <title>Phylogenomics of Brevibacillus.</title>
        <authorList>
            <person name="Dunlap C."/>
        </authorList>
    </citation>
    <scope>NUCLEOTIDE SEQUENCE [LARGE SCALE GENOMIC DNA]</scope>
    <source>
        <strain evidence="3 4">JCM 15716</strain>
    </source>
</reference>
<dbReference type="AlphaFoldDB" id="A0A3M8DP06"/>
<evidence type="ECO:0000313" key="4">
    <source>
        <dbReference type="Proteomes" id="UP000271031"/>
    </source>
</evidence>
<sequence>MLSKRKIGLLLGSMAVVVALGTGCAANPDQTAGGADTSAQHAQDGSGKGERGQRGGFSRILLQNNADLLSLLKVDETKLQDELKAGKTIADIAKEQGVAEDAVVSLLVSQEEAQLKKQVEDGKLTQDQADKMKENASDRVKSMIENKMDRGGMGRGGFGMMSFQNNTELLSLLKLDETKLQDALKAGKTIADIAKDQGVSEDDVIKLLVEQRKEQLKKEVTDGKMTQEQSDKMSEQLEISVKNMVEGKMGQRGGRGGGNPPSGDQPSASQPST</sequence>
<dbReference type="OrthoDB" id="2080113at2"/>
<evidence type="ECO:0000313" key="3">
    <source>
        <dbReference type="EMBL" id="RNB89860.1"/>
    </source>
</evidence>